<dbReference type="AlphaFoldDB" id="K7A946"/>
<evidence type="ECO:0000313" key="4">
    <source>
        <dbReference type="Proteomes" id="UP000006322"/>
    </source>
</evidence>
<protein>
    <submittedName>
        <fullName evidence="3">Uncharacterized protein</fullName>
    </submittedName>
</protein>
<feature type="transmembrane region" description="Helical" evidence="2">
    <location>
        <begin position="6"/>
        <end position="23"/>
    </location>
</feature>
<keyword evidence="4" id="KW-1185">Reference proteome</keyword>
<evidence type="ECO:0000313" key="3">
    <source>
        <dbReference type="EMBL" id="GAC31945.1"/>
    </source>
</evidence>
<reference evidence="4" key="1">
    <citation type="journal article" date="2014" name="Environ. Microbiol.">
        <title>Comparative genomics of the marine bacterial genus Glaciecola reveals the high degree of genomic diversity and genomic characteristic for cold adaptation.</title>
        <authorList>
            <person name="Qin Q.L."/>
            <person name="Xie B.B."/>
            <person name="Yu Y."/>
            <person name="Shu Y.L."/>
            <person name="Rong J.C."/>
            <person name="Zhang Y.J."/>
            <person name="Zhao D.L."/>
            <person name="Chen X.L."/>
            <person name="Zhang X.Y."/>
            <person name="Chen B."/>
            <person name="Zhou B.C."/>
            <person name="Zhang Y.Z."/>
        </authorList>
    </citation>
    <scope>NUCLEOTIDE SEQUENCE [LARGE SCALE GENOMIC DNA]</scope>
    <source>
        <strain evidence="4">LMG 21857</strain>
    </source>
</reference>
<evidence type="ECO:0000256" key="1">
    <source>
        <dbReference type="SAM" id="MobiDB-lite"/>
    </source>
</evidence>
<gene>
    <name evidence="3" type="ORF">GPLA_1029</name>
</gene>
<keyword evidence="2" id="KW-0812">Transmembrane</keyword>
<accession>K7A946</accession>
<sequence>MVALLLFKIAGAISAGVLLMLVISDRPWRKLRHNDDVIFARYQHGNPTKPEPFNHAYNGHSQK</sequence>
<dbReference type="EMBL" id="BAER01000024">
    <property type="protein sequence ID" value="GAC31945.1"/>
    <property type="molecule type" value="Genomic_DNA"/>
</dbReference>
<comment type="caution">
    <text evidence="3">The sequence shown here is derived from an EMBL/GenBank/DDBJ whole genome shotgun (WGS) entry which is preliminary data.</text>
</comment>
<organism evidence="3 4">
    <name type="scientific">Paraglaciecola polaris LMG 21857</name>
    <dbReference type="NCBI Taxonomy" id="1129793"/>
    <lineage>
        <taxon>Bacteria</taxon>
        <taxon>Pseudomonadati</taxon>
        <taxon>Pseudomonadota</taxon>
        <taxon>Gammaproteobacteria</taxon>
        <taxon>Alteromonadales</taxon>
        <taxon>Alteromonadaceae</taxon>
        <taxon>Paraglaciecola</taxon>
    </lineage>
</organism>
<name>K7A946_9ALTE</name>
<evidence type="ECO:0000256" key="2">
    <source>
        <dbReference type="SAM" id="Phobius"/>
    </source>
</evidence>
<keyword evidence="2" id="KW-0472">Membrane</keyword>
<keyword evidence="2" id="KW-1133">Transmembrane helix</keyword>
<proteinExistence type="predicted"/>
<dbReference type="Proteomes" id="UP000006322">
    <property type="component" value="Unassembled WGS sequence"/>
</dbReference>
<feature type="region of interest" description="Disordered" evidence="1">
    <location>
        <begin position="44"/>
        <end position="63"/>
    </location>
</feature>